<organism evidence="12 13">
    <name type="scientific">Edwardsiella tarda (strain FL6-60)</name>
    <dbReference type="NCBI Taxonomy" id="718251"/>
    <lineage>
        <taxon>Bacteria</taxon>
        <taxon>Pseudomonadati</taxon>
        <taxon>Pseudomonadota</taxon>
        <taxon>Gammaproteobacteria</taxon>
        <taxon>Enterobacterales</taxon>
        <taxon>Hafniaceae</taxon>
        <taxon>Edwardsiella</taxon>
    </lineage>
</organism>
<dbReference type="InterPro" id="IPR036890">
    <property type="entry name" value="HATPase_C_sf"/>
</dbReference>
<comment type="catalytic activity">
    <reaction evidence="1">
        <text>ATP + protein L-histidine = ADP + protein N-phospho-L-histidine.</text>
        <dbReference type="EC" id="2.7.13.3"/>
    </reaction>
</comment>
<feature type="domain" description="Histidine kinase" evidence="11">
    <location>
        <begin position="374"/>
        <end position="586"/>
    </location>
</feature>
<gene>
    <name evidence="12" type="ordered locus">ETAF_1487</name>
</gene>
<dbReference type="PRINTS" id="PR00344">
    <property type="entry name" value="BCTRLSENSOR"/>
</dbReference>
<feature type="signal peptide" evidence="10">
    <location>
        <begin position="1"/>
        <end position="22"/>
    </location>
</feature>
<dbReference type="Gene3D" id="3.40.190.10">
    <property type="entry name" value="Periplasmic binding protein-like II"/>
    <property type="match status" value="2"/>
</dbReference>
<feature type="chain" id="PRO_5002607908" description="histidine kinase" evidence="10">
    <location>
        <begin position="23"/>
        <end position="590"/>
    </location>
</feature>
<evidence type="ECO:0000256" key="6">
    <source>
        <dbReference type="ARBA" id="ARBA00022777"/>
    </source>
</evidence>
<evidence type="ECO:0000256" key="10">
    <source>
        <dbReference type="SAM" id="SignalP"/>
    </source>
</evidence>
<feature type="transmembrane region" description="Helical" evidence="9">
    <location>
        <begin position="315"/>
        <end position="334"/>
    </location>
</feature>
<dbReference type="GO" id="GO:0005524">
    <property type="term" value="F:ATP binding"/>
    <property type="evidence" value="ECO:0007669"/>
    <property type="project" value="UniProtKB-KW"/>
</dbReference>
<dbReference type="CDD" id="cd00082">
    <property type="entry name" value="HisKA"/>
    <property type="match status" value="1"/>
</dbReference>
<reference evidence="12 13" key="2">
    <citation type="journal article" date="2011" name="BMC Immunol.">
        <title>Comparison of static immersion and intravenous injection systems for exposure of zebrafish embryos to the natural pathogen Edwardsiella tarda.</title>
        <authorList>
            <person name="van Soest J.J."/>
            <person name="Stockhammer O.W."/>
            <person name="Ordas A."/>
            <person name="Bloemberg G.V."/>
            <person name="Spaink H.P."/>
            <person name="Meijer A.H."/>
        </authorList>
    </citation>
    <scope>NUCLEOTIDE SEQUENCE [LARGE SCALE GENOMIC DNA]</scope>
    <source>
        <strain evidence="12 13">FL6-60</strain>
    </source>
</reference>
<dbReference type="Pfam" id="PF02518">
    <property type="entry name" value="HATPase_c"/>
    <property type="match status" value="1"/>
</dbReference>
<dbReference type="Pfam" id="PF12974">
    <property type="entry name" value="Phosphonate-bd"/>
    <property type="match status" value="1"/>
</dbReference>
<dbReference type="PANTHER" id="PTHR43065">
    <property type="entry name" value="SENSOR HISTIDINE KINASE"/>
    <property type="match status" value="1"/>
</dbReference>
<dbReference type="InterPro" id="IPR003594">
    <property type="entry name" value="HATPase_dom"/>
</dbReference>
<keyword evidence="9" id="KW-0812">Transmembrane</keyword>
<evidence type="ECO:0000256" key="9">
    <source>
        <dbReference type="SAM" id="Phobius"/>
    </source>
</evidence>
<dbReference type="InterPro" id="IPR036097">
    <property type="entry name" value="HisK_dim/P_sf"/>
</dbReference>
<dbReference type="GO" id="GO:0000155">
    <property type="term" value="F:phosphorelay sensor kinase activity"/>
    <property type="evidence" value="ECO:0007669"/>
    <property type="project" value="InterPro"/>
</dbReference>
<keyword evidence="3" id="KW-0597">Phosphoprotein</keyword>
<sequence>MTPLMRYGSPWLALLLLLPARAAPTPPQTVTIGVLATRGTQMAERQWQPLADWLSQRLPAYRFHLQPYDISALDSAVRQQRLDFVITNPGQAVTLGRHYPLSWLATLKSPQRHGNTNVIGSALIVRSDSRLRHLADLRGKNISAVSPQAFGGYQTLLYRLAREGYDYRHFFAQTRFAGFPLDALIYRLRDGETDAVIVPVCQLETMVAEGLIAPGAFRVIDNIAPPDFRCQSSTLLYPNWSFARTAQASPALAKQVAGALLALPEHHPAAQAAGSRGWSAPESAYSVEQFYRRLEETHPPGLTLRALRWLQENQAWLWGALGVLLLLTLYHLWLEWRFQRTQRRLLDAEADLNRKRLALEHAQRVAIVGELGTSLAHELNQPLEAIKNYADGCLLRAERQAPVDTLIPALGHIRQQVSRADAIVKRLRSLIRRTPEPSQILAPHDVMDDTLTLLTSERRRHAITLERQLSGTPIRGRYDAVGLQQLLLNLLKNAIEALSTQTPPRRITLDQRYLPQAYRLTIDDNGPGLPGESHRVQQAFFTTKPDGLGLGLSICQQVTETLGGTLTLENRPQGGCRVTLTLPYPAEETP</sequence>
<dbReference type="InterPro" id="IPR005467">
    <property type="entry name" value="His_kinase_dom"/>
</dbReference>
<dbReference type="PATRIC" id="fig|718251.5.peg.1539"/>
<accession>A0A0H3DSR3</accession>
<keyword evidence="5" id="KW-0547">Nucleotide-binding</keyword>
<protein>
    <recommendedName>
        <fullName evidence="2">histidine kinase</fullName>
        <ecNumber evidence="2">2.7.13.3</ecNumber>
    </recommendedName>
</protein>
<name>A0A0H3DSR3_EDWTF</name>
<keyword evidence="13" id="KW-1185">Reference proteome</keyword>
<keyword evidence="6 12" id="KW-0418">Kinase</keyword>
<keyword evidence="9" id="KW-0472">Membrane</keyword>
<dbReference type="SUPFAM" id="SSF55874">
    <property type="entry name" value="ATPase domain of HSP90 chaperone/DNA topoisomerase II/histidine kinase"/>
    <property type="match status" value="1"/>
</dbReference>
<keyword evidence="8" id="KW-0902">Two-component regulatory system</keyword>
<evidence type="ECO:0000259" key="11">
    <source>
        <dbReference type="PROSITE" id="PS50109"/>
    </source>
</evidence>
<evidence type="ECO:0000313" key="12">
    <source>
        <dbReference type="EMBL" id="ADM41597.1"/>
    </source>
</evidence>
<reference evidence="13" key="1">
    <citation type="submission" date="2010-08" db="EMBL/GenBank/DDBJ databases">
        <title>Genome comparisons of Edwardsiella bacteria analysed using deep sequencing technology.</title>
        <authorList>
            <person name="van Soest J.J."/>
            <person name="Henkel C.V."/>
            <person name="Jansen H.J."/>
            <person name="van den Hondel C.A.M.J.J."/>
            <person name="Bloemberg G.V."/>
            <person name="Meijer A.H."/>
            <person name="Spaink H.P."/>
        </authorList>
    </citation>
    <scope>NUCLEOTIDE SEQUENCE [LARGE SCALE GENOMIC DNA]</scope>
    <source>
        <strain evidence="13">FL6-60</strain>
    </source>
</reference>
<evidence type="ECO:0000256" key="3">
    <source>
        <dbReference type="ARBA" id="ARBA00022553"/>
    </source>
</evidence>
<keyword evidence="7" id="KW-0067">ATP-binding</keyword>
<evidence type="ECO:0000256" key="8">
    <source>
        <dbReference type="ARBA" id="ARBA00023012"/>
    </source>
</evidence>
<evidence type="ECO:0000313" key="13">
    <source>
        <dbReference type="Proteomes" id="UP000002230"/>
    </source>
</evidence>
<dbReference type="Proteomes" id="UP000002230">
    <property type="component" value="Chromosome"/>
</dbReference>
<dbReference type="PANTHER" id="PTHR43065:SF46">
    <property type="entry name" value="C4-DICARBOXYLATE TRANSPORT SENSOR PROTEIN DCTB"/>
    <property type="match status" value="1"/>
</dbReference>
<dbReference type="InterPro" id="IPR003661">
    <property type="entry name" value="HisK_dim/P_dom"/>
</dbReference>
<dbReference type="EC" id="2.7.13.3" evidence="2"/>
<evidence type="ECO:0000256" key="4">
    <source>
        <dbReference type="ARBA" id="ARBA00022679"/>
    </source>
</evidence>
<keyword evidence="9" id="KW-1133">Transmembrane helix</keyword>
<dbReference type="InterPro" id="IPR004358">
    <property type="entry name" value="Sig_transdc_His_kin-like_C"/>
</dbReference>
<evidence type="ECO:0000256" key="7">
    <source>
        <dbReference type="ARBA" id="ARBA00022840"/>
    </source>
</evidence>
<dbReference type="AlphaFoldDB" id="A0A0H3DSR3"/>
<keyword evidence="10" id="KW-0732">Signal</keyword>
<dbReference type="Gene3D" id="3.30.565.10">
    <property type="entry name" value="Histidine kinase-like ATPase, C-terminal domain"/>
    <property type="match status" value="1"/>
</dbReference>
<dbReference type="EMBL" id="CP002154">
    <property type="protein sequence ID" value="ADM41597.1"/>
    <property type="molecule type" value="Genomic_DNA"/>
</dbReference>
<proteinExistence type="predicted"/>
<dbReference type="HOGENOM" id="CLU_011260_3_0_6"/>
<evidence type="ECO:0000256" key="5">
    <source>
        <dbReference type="ARBA" id="ARBA00022741"/>
    </source>
</evidence>
<evidence type="ECO:0000256" key="1">
    <source>
        <dbReference type="ARBA" id="ARBA00000085"/>
    </source>
</evidence>
<dbReference type="SMART" id="SM00387">
    <property type="entry name" value="HATPase_c"/>
    <property type="match status" value="1"/>
</dbReference>
<dbReference type="PROSITE" id="PS50109">
    <property type="entry name" value="HIS_KIN"/>
    <property type="match status" value="1"/>
</dbReference>
<dbReference type="KEGG" id="etd:ETAF_1487"/>
<dbReference type="SMART" id="SM00388">
    <property type="entry name" value="HisKA"/>
    <property type="match status" value="1"/>
</dbReference>
<dbReference type="Gene3D" id="1.10.287.130">
    <property type="match status" value="1"/>
</dbReference>
<keyword evidence="4 12" id="KW-0808">Transferase</keyword>
<dbReference type="SUPFAM" id="SSF53850">
    <property type="entry name" value="Periplasmic binding protein-like II"/>
    <property type="match status" value="1"/>
</dbReference>
<evidence type="ECO:0000256" key="2">
    <source>
        <dbReference type="ARBA" id="ARBA00012438"/>
    </source>
</evidence>
<dbReference type="SUPFAM" id="SSF47384">
    <property type="entry name" value="Homodimeric domain of signal transducing histidine kinase"/>
    <property type="match status" value="1"/>
</dbReference>